<comment type="caution">
    <text evidence="1">The sequence shown here is derived from an EMBL/GenBank/DDBJ whole genome shotgun (WGS) entry which is preliminary data.</text>
</comment>
<evidence type="ECO:0000313" key="2">
    <source>
        <dbReference type="Proteomes" id="UP001596106"/>
    </source>
</evidence>
<organism evidence="1 2">
    <name type="scientific">Larkinella bovis</name>
    <dbReference type="NCBI Taxonomy" id="683041"/>
    <lineage>
        <taxon>Bacteria</taxon>
        <taxon>Pseudomonadati</taxon>
        <taxon>Bacteroidota</taxon>
        <taxon>Cytophagia</taxon>
        <taxon>Cytophagales</taxon>
        <taxon>Spirosomataceae</taxon>
        <taxon>Larkinella</taxon>
    </lineage>
</organism>
<proteinExistence type="predicted"/>
<reference evidence="2" key="1">
    <citation type="journal article" date="2019" name="Int. J. Syst. Evol. Microbiol.">
        <title>The Global Catalogue of Microorganisms (GCM) 10K type strain sequencing project: providing services to taxonomists for standard genome sequencing and annotation.</title>
        <authorList>
            <consortium name="The Broad Institute Genomics Platform"/>
            <consortium name="The Broad Institute Genome Sequencing Center for Infectious Disease"/>
            <person name="Wu L."/>
            <person name="Ma J."/>
        </authorList>
    </citation>
    <scope>NUCLEOTIDE SEQUENCE [LARGE SCALE GENOMIC DNA]</scope>
    <source>
        <strain evidence="2">CCUG 55250</strain>
    </source>
</reference>
<accession>A0ABW0I8U2</accession>
<dbReference type="Proteomes" id="UP001596106">
    <property type="component" value="Unassembled WGS sequence"/>
</dbReference>
<keyword evidence="2" id="KW-1185">Reference proteome</keyword>
<sequence length="138" mass="15492">MKTIFSVLLLVFVTLACNQSGRDISPSDKLYKRWKSVKIGQSGKWQAVTNPDIIEFLPDGTIRYEKRESLCCAPVKVQRKGSILTILETGHRNGAYCAQVSCVALTELYILLLTETALALDYRYGDDSIYSIHFEAIP</sequence>
<dbReference type="EMBL" id="JBHSMA010000002">
    <property type="protein sequence ID" value="MFC5409768.1"/>
    <property type="molecule type" value="Genomic_DNA"/>
</dbReference>
<name>A0ABW0I8U2_9BACT</name>
<gene>
    <name evidence="1" type="ORF">ACFPMF_10645</name>
</gene>
<evidence type="ECO:0008006" key="3">
    <source>
        <dbReference type="Google" id="ProtNLM"/>
    </source>
</evidence>
<dbReference type="PROSITE" id="PS51257">
    <property type="entry name" value="PROKAR_LIPOPROTEIN"/>
    <property type="match status" value="1"/>
</dbReference>
<dbReference type="RefSeq" id="WP_379844235.1">
    <property type="nucleotide sequence ID" value="NZ_JBHSMA010000002.1"/>
</dbReference>
<protein>
    <recommendedName>
        <fullName evidence="3">Lipocalin-like domain-containing protein</fullName>
    </recommendedName>
</protein>
<evidence type="ECO:0000313" key="1">
    <source>
        <dbReference type="EMBL" id="MFC5409768.1"/>
    </source>
</evidence>